<dbReference type="Proteomes" id="UP000558475">
    <property type="component" value="Unassembled WGS sequence"/>
</dbReference>
<evidence type="ECO:0000313" key="2">
    <source>
        <dbReference type="EMBL" id="NKW11296.1"/>
    </source>
</evidence>
<evidence type="ECO:0000313" key="3">
    <source>
        <dbReference type="Proteomes" id="UP000558475"/>
    </source>
</evidence>
<organism evidence="2 3">
    <name type="scientific">Brucella tritici</name>
    <dbReference type="NCBI Taxonomy" id="94626"/>
    <lineage>
        <taxon>Bacteria</taxon>
        <taxon>Pseudomonadati</taxon>
        <taxon>Pseudomonadota</taxon>
        <taxon>Alphaproteobacteria</taxon>
        <taxon>Hyphomicrobiales</taxon>
        <taxon>Brucellaceae</taxon>
        <taxon>Brucella/Ochrobactrum group</taxon>
        <taxon>Brucella</taxon>
    </lineage>
</organism>
<proteinExistence type="predicted"/>
<dbReference type="AlphaFoldDB" id="A0A7X6JDM2"/>
<feature type="region of interest" description="Disordered" evidence="1">
    <location>
        <begin position="104"/>
        <end position="125"/>
    </location>
</feature>
<comment type="caution">
    <text evidence="2">The sequence shown here is derived from an EMBL/GenBank/DDBJ whole genome shotgun (WGS) entry which is preliminary data.</text>
</comment>
<sequence length="125" mass="14743">MNVIDIWNFETYTEDIIAFLKEHAETIIRYHRIEQQTDDEVKRLREWSPRKPNPFADAYNRGIERLADLMESKTIRAFHYTRMVDFEVEDVLANGFMPRRRKTPFTLVGARPSPGQGGIADNSRR</sequence>
<accession>A0A7X6JDM2</accession>
<reference evidence="2 3" key="1">
    <citation type="submission" date="2020-04" db="EMBL/GenBank/DDBJ databases">
        <title>Whole genome sequencing of clinical and environmental type strains of Ochrobactrum.</title>
        <authorList>
            <person name="Dharne M."/>
        </authorList>
    </citation>
    <scope>NUCLEOTIDE SEQUENCE [LARGE SCALE GENOMIC DNA]</scope>
    <source>
        <strain evidence="2 3">DSM 13340</strain>
    </source>
</reference>
<name>A0A7X6JDM2_9HYPH</name>
<evidence type="ECO:0000256" key="1">
    <source>
        <dbReference type="SAM" id="MobiDB-lite"/>
    </source>
</evidence>
<protein>
    <submittedName>
        <fullName evidence="2">Uncharacterized protein</fullName>
    </submittedName>
</protein>
<gene>
    <name evidence="2" type="ORF">HGG76_27230</name>
</gene>
<dbReference type="EMBL" id="JAAXZB010000005">
    <property type="protein sequence ID" value="NKW11296.1"/>
    <property type="molecule type" value="Genomic_DNA"/>
</dbReference>